<dbReference type="Proteomes" id="UP000779070">
    <property type="component" value="Unassembled WGS sequence"/>
</dbReference>
<dbReference type="RefSeq" id="WP_206369791.1">
    <property type="nucleotide sequence ID" value="NZ_CAWPTM010000011.1"/>
</dbReference>
<dbReference type="InterPro" id="IPR015947">
    <property type="entry name" value="PUA-like_sf"/>
</dbReference>
<reference evidence="2 3" key="1">
    <citation type="submission" date="2021-02" db="EMBL/GenBank/DDBJ databases">
        <title>Draft Genome Sequences of 5 Vibrio neptunius Strains Isolated From of Bivalve Hatcheries.</title>
        <authorList>
            <person name="Galvis F."/>
            <person name="Barja J.L."/>
            <person name="Lemos M.L."/>
            <person name="Balado M."/>
        </authorList>
    </citation>
    <scope>NUCLEOTIDE SEQUENCE [LARGE SCALE GENOMIC DNA]</scope>
    <source>
        <strain evidence="2 3">PP-145.98</strain>
    </source>
</reference>
<dbReference type="PANTHER" id="PTHR39203:SF1">
    <property type="entry name" value="CYTOPLASMIC PROTEIN"/>
    <property type="match status" value="1"/>
</dbReference>
<dbReference type="InterPro" id="IPR009326">
    <property type="entry name" value="DUF984"/>
</dbReference>
<dbReference type="SMART" id="SM01022">
    <property type="entry name" value="ASCH"/>
    <property type="match status" value="1"/>
</dbReference>
<proteinExistence type="predicted"/>
<organism evidence="2 3">
    <name type="scientific">Vibrio neptunius</name>
    <dbReference type="NCBI Taxonomy" id="170651"/>
    <lineage>
        <taxon>Bacteria</taxon>
        <taxon>Pseudomonadati</taxon>
        <taxon>Pseudomonadota</taxon>
        <taxon>Gammaproteobacteria</taxon>
        <taxon>Vibrionales</taxon>
        <taxon>Vibrionaceae</taxon>
        <taxon>Vibrio</taxon>
    </lineage>
</organism>
<dbReference type="CDD" id="cd06553">
    <property type="entry name" value="ASCH_Ef3133_like"/>
    <property type="match status" value="1"/>
</dbReference>
<dbReference type="SUPFAM" id="SSF88697">
    <property type="entry name" value="PUA domain-like"/>
    <property type="match status" value="1"/>
</dbReference>
<dbReference type="InterPro" id="IPR007374">
    <property type="entry name" value="ASCH_domain"/>
</dbReference>
<evidence type="ECO:0000259" key="1">
    <source>
        <dbReference type="SMART" id="SM01022"/>
    </source>
</evidence>
<sequence length="155" mass="17881">MTPQQQTYLDQYLTTLTPQQREAIPSTIAEYFCADEFNANECARLINEGVKRASCSLKQGYDIEQEPLPQVGRITVVLNWQQEPVCIIRLTDVSVCPFDQVSAEFARSEGEGDLSYEWWREAHIKFFTQYAGEIGAEFNLQSELILERFEKVYPL</sequence>
<dbReference type="Pfam" id="PF04266">
    <property type="entry name" value="ASCH"/>
    <property type="match status" value="1"/>
</dbReference>
<dbReference type="PIRSF" id="PIRSF021320">
    <property type="entry name" value="DUF984"/>
    <property type="match status" value="1"/>
</dbReference>
<name>A0ABS3A0G0_9VIBR</name>
<gene>
    <name evidence="2" type="ORF">JYA62_09475</name>
</gene>
<keyword evidence="3" id="KW-1185">Reference proteome</keyword>
<protein>
    <submittedName>
        <fullName evidence="2">ASCH domain-containing protein</fullName>
    </submittedName>
</protein>
<accession>A0ABS3A0G0</accession>
<dbReference type="PANTHER" id="PTHR39203">
    <property type="entry name" value="CYTOPLASMIC PROTEIN-RELATED"/>
    <property type="match status" value="1"/>
</dbReference>
<dbReference type="Gene3D" id="3.10.400.10">
    <property type="entry name" value="Sulfate adenylyltransferase"/>
    <property type="match status" value="1"/>
</dbReference>
<comment type="caution">
    <text evidence="2">The sequence shown here is derived from an EMBL/GenBank/DDBJ whole genome shotgun (WGS) entry which is preliminary data.</text>
</comment>
<evidence type="ECO:0000313" key="3">
    <source>
        <dbReference type="Proteomes" id="UP000779070"/>
    </source>
</evidence>
<feature type="domain" description="ASCH" evidence="1">
    <location>
        <begin position="30"/>
        <end position="153"/>
    </location>
</feature>
<evidence type="ECO:0000313" key="2">
    <source>
        <dbReference type="EMBL" id="MBN3577903.1"/>
    </source>
</evidence>
<dbReference type="EMBL" id="JAFHLB010000010">
    <property type="protein sequence ID" value="MBN3577903.1"/>
    <property type="molecule type" value="Genomic_DNA"/>
</dbReference>